<comment type="caution">
    <text evidence="2">The sequence shown here is derived from an EMBL/GenBank/DDBJ whole genome shotgun (WGS) entry which is preliminary data.</text>
</comment>
<dbReference type="PANTHER" id="PTHR35458">
    <property type="entry name" value="SLR0755 PROTEIN"/>
    <property type="match status" value="1"/>
</dbReference>
<proteinExistence type="predicted"/>
<dbReference type="GO" id="GO:0004540">
    <property type="term" value="F:RNA nuclease activity"/>
    <property type="evidence" value="ECO:0007669"/>
    <property type="project" value="InterPro"/>
</dbReference>
<dbReference type="Gene3D" id="3.40.50.1010">
    <property type="entry name" value="5'-nuclease"/>
    <property type="match status" value="1"/>
</dbReference>
<dbReference type="PANTHER" id="PTHR35458:SF8">
    <property type="entry name" value="SLR0650 PROTEIN"/>
    <property type="match status" value="1"/>
</dbReference>
<dbReference type="InterPro" id="IPR047140">
    <property type="entry name" value="LabA"/>
</dbReference>
<accession>A0A2M7D629</accession>
<gene>
    <name evidence="2" type="ORF">COS30_01830</name>
</gene>
<name>A0A2M7D629_9BACT</name>
<evidence type="ECO:0000259" key="1">
    <source>
        <dbReference type="Pfam" id="PF01936"/>
    </source>
</evidence>
<dbReference type="Proteomes" id="UP000229247">
    <property type="component" value="Unassembled WGS sequence"/>
</dbReference>
<dbReference type="InterPro" id="IPR021139">
    <property type="entry name" value="NYN"/>
</dbReference>
<dbReference type="EMBL" id="PEUE01000043">
    <property type="protein sequence ID" value="PIV38487.1"/>
    <property type="molecule type" value="Genomic_DNA"/>
</dbReference>
<organism evidence="2 3">
    <name type="scientific">Candidatus Portnoybacteria bacterium CG02_land_8_20_14_3_00_45_8</name>
    <dbReference type="NCBI Taxonomy" id="1974807"/>
    <lineage>
        <taxon>Bacteria</taxon>
        <taxon>Candidatus Portnoyibacteriota</taxon>
    </lineage>
</organism>
<feature type="domain" description="NYN" evidence="1">
    <location>
        <begin position="25"/>
        <end position="107"/>
    </location>
</feature>
<reference evidence="3" key="1">
    <citation type="submission" date="2017-09" db="EMBL/GenBank/DDBJ databases">
        <title>Depth-based differentiation of microbial function through sediment-hosted aquifers and enrichment of novel symbionts in the deep terrestrial subsurface.</title>
        <authorList>
            <person name="Probst A.J."/>
            <person name="Ladd B."/>
            <person name="Jarett J.K."/>
            <person name="Geller-Mcgrath D.E."/>
            <person name="Sieber C.M.K."/>
            <person name="Emerson J.B."/>
            <person name="Anantharaman K."/>
            <person name="Thomas B.C."/>
            <person name="Malmstrom R."/>
            <person name="Stieglmeier M."/>
            <person name="Klingl A."/>
            <person name="Woyke T."/>
            <person name="Ryan C.M."/>
            <person name="Banfield J.F."/>
        </authorList>
    </citation>
    <scope>NUCLEOTIDE SEQUENCE [LARGE SCALE GENOMIC DNA]</scope>
</reference>
<evidence type="ECO:0000313" key="2">
    <source>
        <dbReference type="EMBL" id="PIV38487.1"/>
    </source>
</evidence>
<protein>
    <recommendedName>
        <fullName evidence="1">NYN domain-containing protein</fullName>
    </recommendedName>
</protein>
<dbReference type="Pfam" id="PF01936">
    <property type="entry name" value="NYN"/>
    <property type="match status" value="1"/>
</dbReference>
<sequence>MNLFCLYGCEDNNPSNETFKERAIKQQGFYNKLASLGISVFKKPLQYIDGKIDGDVDGDIKNAIHKFINDKKIEYIILFSGDKHFLPVIKECCSADKRIQVYSFRQVLSDKIKNFVLQNGNKCNFIYLNKKRSELEHK</sequence>
<evidence type="ECO:0000313" key="3">
    <source>
        <dbReference type="Proteomes" id="UP000229247"/>
    </source>
</evidence>
<dbReference type="AlphaFoldDB" id="A0A2M7D629"/>